<dbReference type="AlphaFoldDB" id="A0A161UU26"/>
<evidence type="ECO:0000313" key="2">
    <source>
        <dbReference type="Proteomes" id="UP000076555"/>
    </source>
</evidence>
<reference evidence="1 2" key="1">
    <citation type="submission" date="2016-04" db="EMBL/GenBank/DDBJ databases">
        <title>Draft Genome Assembly of the Bloom-forming Cyanobacterium Nodularia spumigena Strain CENA596 in Shrimp Production Ponds.</title>
        <authorList>
            <person name="Popin R.V."/>
            <person name="Rigonato J."/>
            <person name="Abreu V.A."/>
            <person name="Andreote A.P."/>
            <person name="Silveira S.B."/>
            <person name="Odebrecht C."/>
            <person name="Fiore M.F."/>
        </authorList>
    </citation>
    <scope>NUCLEOTIDE SEQUENCE [LARGE SCALE GENOMIC DNA]</scope>
    <source>
        <strain evidence="1 2">CENA596</strain>
    </source>
</reference>
<organism evidence="1 2">
    <name type="scientific">Nodularia spumigena CENA596</name>
    <dbReference type="NCBI Taxonomy" id="1819295"/>
    <lineage>
        <taxon>Bacteria</taxon>
        <taxon>Bacillati</taxon>
        <taxon>Cyanobacteriota</taxon>
        <taxon>Cyanophyceae</taxon>
        <taxon>Nostocales</taxon>
        <taxon>Nodulariaceae</taxon>
        <taxon>Nodularia</taxon>
    </lineage>
</organism>
<comment type="caution">
    <text evidence="1">The sequence shown here is derived from an EMBL/GenBank/DDBJ whole genome shotgun (WGS) entry which is preliminary data.</text>
</comment>
<dbReference type="EMBL" id="LWAJ01000171">
    <property type="protein sequence ID" value="KZL49433.1"/>
    <property type="molecule type" value="Genomic_DNA"/>
</dbReference>
<sequence length="173" mass="19860">MSTNTVKTCSSKQKIYTKTKSLGGKTVLLFSLWSCTATSLPAPDVTWNTYNNSRYGFEFPYPSNWNPLPAKVNNDGIVLVSPKNNYVEIRAWAANRLPDSKENTKTTINPNFQTAQGVSGVLVVEIDEQTSSMSLSLTQDQVQYYWQARSQKQEFSDYYHLFYYIAYQYRIQE</sequence>
<evidence type="ECO:0000313" key="1">
    <source>
        <dbReference type="EMBL" id="KZL49433.1"/>
    </source>
</evidence>
<protein>
    <submittedName>
        <fullName evidence="1">Uncharacterized protein</fullName>
    </submittedName>
</protein>
<proteinExistence type="predicted"/>
<gene>
    <name evidence="1" type="ORF">A2T98_12840</name>
</gene>
<dbReference type="RefSeq" id="WP_063873106.1">
    <property type="nucleotide sequence ID" value="NZ_CAWMRI010000171.1"/>
</dbReference>
<dbReference type="Proteomes" id="UP000076555">
    <property type="component" value="Unassembled WGS sequence"/>
</dbReference>
<accession>A0A161UU26</accession>
<name>A0A161UU26_NODSP</name>